<dbReference type="PANTHER" id="PTHR40622">
    <property type="match status" value="1"/>
</dbReference>
<name>A0A2T5LNX6_9EURO</name>
<organism evidence="3 4">
    <name type="scientific">Aspergillus ochraceoroseus IBT 24754</name>
    <dbReference type="NCBI Taxonomy" id="1392256"/>
    <lineage>
        <taxon>Eukaryota</taxon>
        <taxon>Fungi</taxon>
        <taxon>Dikarya</taxon>
        <taxon>Ascomycota</taxon>
        <taxon>Pezizomycotina</taxon>
        <taxon>Eurotiomycetes</taxon>
        <taxon>Eurotiomycetidae</taxon>
        <taxon>Eurotiales</taxon>
        <taxon>Aspergillaceae</taxon>
        <taxon>Aspergillus</taxon>
        <taxon>Aspergillus subgen. Nidulantes</taxon>
    </lineage>
</organism>
<dbReference type="Proteomes" id="UP000244073">
    <property type="component" value="Unassembled WGS sequence"/>
</dbReference>
<dbReference type="AlphaFoldDB" id="A0A2T5LNX6"/>
<feature type="transmembrane region" description="Helical" evidence="1">
    <location>
        <begin position="271"/>
        <end position="298"/>
    </location>
</feature>
<keyword evidence="2" id="KW-0732">Signal</keyword>
<proteinExistence type="predicted"/>
<feature type="signal peptide" evidence="2">
    <location>
        <begin position="1"/>
        <end position="23"/>
    </location>
</feature>
<dbReference type="EMBL" id="MSFN02000008">
    <property type="protein sequence ID" value="PTU17988.1"/>
    <property type="molecule type" value="Genomic_DNA"/>
</dbReference>
<dbReference type="GeneID" id="63811727"/>
<keyword evidence="1" id="KW-0812">Transmembrane</keyword>
<keyword evidence="1" id="KW-0472">Membrane</keyword>
<dbReference type="RefSeq" id="XP_040749380.1">
    <property type="nucleotide sequence ID" value="XM_040894845.1"/>
</dbReference>
<keyword evidence="1" id="KW-1133">Transmembrane helix</keyword>
<accession>A0A2T5LNX6</accession>
<comment type="caution">
    <text evidence="3">The sequence shown here is derived from an EMBL/GenBank/DDBJ whole genome shotgun (WGS) entry which is preliminary data.</text>
</comment>
<feature type="chain" id="PRO_5015537551" evidence="2">
    <location>
        <begin position="24"/>
        <end position="343"/>
    </location>
</feature>
<dbReference type="VEuPathDB" id="FungiDB:P175DRAFT_0464402"/>
<dbReference type="PANTHER" id="PTHR40622:SF1">
    <property type="match status" value="1"/>
</dbReference>
<protein>
    <submittedName>
        <fullName evidence="3">Uncharacterized protein</fullName>
    </submittedName>
</protein>
<gene>
    <name evidence="3" type="ORF">P175DRAFT_0464402</name>
</gene>
<reference evidence="3 4" key="1">
    <citation type="journal article" date="2018" name="Proc. Natl. Acad. Sci. U.S.A.">
        <title>Linking secondary metabolites to gene clusters through genome sequencing of six diverse Aspergillus species.</title>
        <authorList>
            <person name="Kaerboelling I."/>
            <person name="Vesth T.C."/>
            <person name="Frisvad J.C."/>
            <person name="Nybo J.L."/>
            <person name="Theobald S."/>
            <person name="Kuo A."/>
            <person name="Bowyer P."/>
            <person name="Matsuda Y."/>
            <person name="Mondo S."/>
            <person name="Lyhne E.K."/>
            <person name="Kogle M.E."/>
            <person name="Clum A."/>
            <person name="Lipzen A."/>
            <person name="Salamov A."/>
            <person name="Ngan C.Y."/>
            <person name="Daum C."/>
            <person name="Chiniquy J."/>
            <person name="Barry K."/>
            <person name="LaButti K."/>
            <person name="Haridas S."/>
            <person name="Simmons B.A."/>
            <person name="Magnuson J.K."/>
            <person name="Mortensen U.H."/>
            <person name="Larsen T.O."/>
            <person name="Grigoriev I.V."/>
            <person name="Baker S.E."/>
            <person name="Andersen M.R."/>
        </authorList>
    </citation>
    <scope>NUCLEOTIDE SEQUENCE [LARGE SCALE GENOMIC DNA]</scope>
    <source>
        <strain evidence="3 4">IBT 24754</strain>
    </source>
</reference>
<sequence>MYTFTMLLRPLAVIAALYLSSCAASPGRHRPRSDPSLIPNPSHSHSSQPYQLNLTCTECAFSYGSSCGKNQHPPSFLTVEFTAKKTALLVNGDVIFPAPVPMEFHAVRHSASRHEDILLAYALDVMPLPHQPGDFLGDLYRLKLRLLDLQGRPATANHVSVGIVRDADGNIEIVEVQESPHPRRFRHHFPSDTKSKWWHLKTWKAYLTAYWQTTSVQAKPCGTDSTIETSPSSADRRLISHCRHRHNDLASWTGRERNFVRLVRPVILPGLLGMVAGIIACLLGFLAGKIILSVYYFYNNRTTPSRTPDDDVEEGESIELSEKQRLAEHLAERYGDPAPPHAL</sequence>
<evidence type="ECO:0000313" key="4">
    <source>
        <dbReference type="Proteomes" id="UP000244073"/>
    </source>
</evidence>
<dbReference type="OrthoDB" id="4367799at2759"/>
<evidence type="ECO:0000256" key="2">
    <source>
        <dbReference type="SAM" id="SignalP"/>
    </source>
</evidence>
<evidence type="ECO:0000313" key="3">
    <source>
        <dbReference type="EMBL" id="PTU17988.1"/>
    </source>
</evidence>
<evidence type="ECO:0000256" key="1">
    <source>
        <dbReference type="SAM" id="Phobius"/>
    </source>
</evidence>